<evidence type="ECO:0000313" key="8">
    <source>
        <dbReference type="EMBL" id="JAC63969.1"/>
    </source>
</evidence>
<evidence type="ECO:0000256" key="1">
    <source>
        <dbReference type="ARBA" id="ARBA00008601"/>
    </source>
</evidence>
<dbReference type="InterPro" id="IPR029021">
    <property type="entry name" value="Prot-tyrosine_phosphatase-like"/>
</dbReference>
<dbReference type="InterPro" id="IPR020422">
    <property type="entry name" value="TYR_PHOSPHATASE_DUAL_dom"/>
</dbReference>
<dbReference type="InterPro" id="IPR000387">
    <property type="entry name" value="Tyr_Pase_dom"/>
</dbReference>
<reference evidence="8" key="1">
    <citation type="submission" date="2014-05" db="EMBL/GenBank/DDBJ databases">
        <title>The transcriptome of the halophilic microalga Tetraselmis sp. GSL018 isolated from the Great Salt Lake, Utah.</title>
        <authorList>
            <person name="Jinkerson R.E."/>
            <person name="D'Adamo S."/>
            <person name="Posewitz M.C."/>
        </authorList>
    </citation>
    <scope>NUCLEOTIDE SEQUENCE</scope>
    <source>
        <strain evidence="8">GSL018</strain>
    </source>
</reference>
<keyword evidence="4" id="KW-0904">Protein phosphatase</keyword>
<keyword evidence="3" id="KW-0378">Hydrolase</keyword>
<evidence type="ECO:0000256" key="5">
    <source>
        <dbReference type="SAM" id="MobiDB-lite"/>
    </source>
</evidence>
<dbReference type="SUPFAM" id="SSF52799">
    <property type="entry name" value="(Phosphotyrosine protein) phosphatases II"/>
    <property type="match status" value="1"/>
</dbReference>
<dbReference type="CDD" id="cd14498">
    <property type="entry name" value="DSP"/>
    <property type="match status" value="1"/>
</dbReference>
<dbReference type="InterPro" id="IPR000340">
    <property type="entry name" value="Dual-sp_phosphatase_cat-dom"/>
</dbReference>
<feature type="region of interest" description="Disordered" evidence="5">
    <location>
        <begin position="192"/>
        <end position="243"/>
    </location>
</feature>
<dbReference type="PANTHER" id="PTHR45848:SF4">
    <property type="entry name" value="DUAL SPECIFICITY PROTEIN PHOSPHATASE 12"/>
    <property type="match status" value="1"/>
</dbReference>
<organism evidence="8">
    <name type="scientific">Tetraselmis sp. GSL018</name>
    <dbReference type="NCBI Taxonomy" id="582737"/>
    <lineage>
        <taxon>Eukaryota</taxon>
        <taxon>Viridiplantae</taxon>
        <taxon>Chlorophyta</taxon>
        <taxon>core chlorophytes</taxon>
        <taxon>Chlorodendrophyceae</taxon>
        <taxon>Chlorodendrales</taxon>
        <taxon>Chlorodendraceae</taxon>
        <taxon>Tetraselmis</taxon>
    </lineage>
</organism>
<dbReference type="Pfam" id="PF00782">
    <property type="entry name" value="DSPc"/>
    <property type="match status" value="1"/>
</dbReference>
<dbReference type="PROSITE" id="PS50054">
    <property type="entry name" value="TYR_PHOSPHATASE_DUAL"/>
    <property type="match status" value="1"/>
</dbReference>
<protein>
    <recommendedName>
        <fullName evidence="2">protein-tyrosine-phosphatase</fullName>
        <ecNumber evidence="2">3.1.3.48</ecNumber>
    </recommendedName>
</protein>
<evidence type="ECO:0000256" key="4">
    <source>
        <dbReference type="ARBA" id="ARBA00022912"/>
    </source>
</evidence>
<evidence type="ECO:0000256" key="3">
    <source>
        <dbReference type="ARBA" id="ARBA00022801"/>
    </source>
</evidence>
<sequence>MFGGPDEIRPGVYLGGFLSLEACQRLDIQRVLSVVDESSYEQIKEEILGKFVDLREYQLELKHIDLEDRPGANLLQHMDEAVQFIEDSLKEGKKVLVHCMAGISRSATIVAAFIMRLEGVPPEEAVKQVKKGRECVQPNAGFMKQLSAWHTMGNKVDTEHEAYWELFGSGSSTTARSEMDIPVDVPMVQIPDINRKPRPKTPSEDSVETLSIAQEPQEPPENPPVAAPATPTIPEKQRSCSRERQGKFWFCGRCFK</sequence>
<evidence type="ECO:0000256" key="2">
    <source>
        <dbReference type="ARBA" id="ARBA00013064"/>
    </source>
</evidence>
<dbReference type="PROSITE" id="PS50056">
    <property type="entry name" value="TYR_PHOSPHATASE_2"/>
    <property type="match status" value="1"/>
</dbReference>
<dbReference type="Gene3D" id="3.90.190.10">
    <property type="entry name" value="Protein tyrosine phosphatase superfamily"/>
    <property type="match status" value="1"/>
</dbReference>
<dbReference type="GO" id="GO:0008138">
    <property type="term" value="F:protein tyrosine/serine/threonine phosphatase activity"/>
    <property type="evidence" value="ECO:0007669"/>
    <property type="project" value="TreeGrafter"/>
</dbReference>
<dbReference type="GO" id="GO:0004725">
    <property type="term" value="F:protein tyrosine phosphatase activity"/>
    <property type="evidence" value="ECO:0007669"/>
    <property type="project" value="UniProtKB-EC"/>
</dbReference>
<feature type="domain" description="Tyrosine specific protein phosphatases" evidence="7">
    <location>
        <begin position="76"/>
        <end position="133"/>
    </location>
</feature>
<comment type="similarity">
    <text evidence="1">Belongs to the protein-tyrosine phosphatase family. Non-receptor class dual specificity subfamily.</text>
</comment>
<feature type="domain" description="Tyrosine-protein phosphatase" evidence="6">
    <location>
        <begin position="4"/>
        <end position="155"/>
    </location>
</feature>
<feature type="compositionally biased region" description="Pro residues" evidence="5">
    <location>
        <begin position="217"/>
        <end position="226"/>
    </location>
</feature>
<evidence type="ECO:0000259" key="7">
    <source>
        <dbReference type="PROSITE" id="PS50056"/>
    </source>
</evidence>
<dbReference type="InterPro" id="IPR016130">
    <property type="entry name" value="Tyr_Pase_AS"/>
</dbReference>
<dbReference type="SMART" id="SM00195">
    <property type="entry name" value="DSPc"/>
    <property type="match status" value="1"/>
</dbReference>
<dbReference type="EMBL" id="GBEZ01022892">
    <property type="protein sequence ID" value="JAC63969.1"/>
    <property type="molecule type" value="Transcribed_RNA"/>
</dbReference>
<dbReference type="EC" id="3.1.3.48" evidence="2"/>
<dbReference type="PANTHER" id="PTHR45848">
    <property type="entry name" value="DUAL SPECIFICITY PROTEIN PHOSPHATASE 12 FAMILY MEMBER"/>
    <property type="match status" value="1"/>
</dbReference>
<proteinExistence type="inferred from homology"/>
<gene>
    <name evidence="8" type="primary">DUSP12</name>
    <name evidence="8" type="ORF">TSPGSL018_19351</name>
</gene>
<dbReference type="PROSITE" id="PS00383">
    <property type="entry name" value="TYR_PHOSPHATASE_1"/>
    <property type="match status" value="1"/>
</dbReference>
<accession>A0A061QZR4</accession>
<dbReference type="AlphaFoldDB" id="A0A061QZR4"/>
<name>A0A061QZR4_9CHLO</name>
<evidence type="ECO:0000259" key="6">
    <source>
        <dbReference type="PROSITE" id="PS50054"/>
    </source>
</evidence>